<evidence type="ECO:0000313" key="1">
    <source>
        <dbReference type="EMBL" id="CAK92081.1"/>
    </source>
</evidence>
<keyword evidence="2" id="KW-1185">Reference proteome</keyword>
<dbReference type="OrthoDB" id="303704at2759"/>
<evidence type="ECO:0000313" key="2">
    <source>
        <dbReference type="Proteomes" id="UP000000600"/>
    </source>
</evidence>
<dbReference type="KEGG" id="ptm:GSPATT00024812001"/>
<dbReference type="Proteomes" id="UP000000600">
    <property type="component" value="Unassembled WGS sequence"/>
</dbReference>
<dbReference type="EMBL" id="CT868666">
    <property type="protein sequence ID" value="CAK92081.1"/>
    <property type="molecule type" value="Genomic_DNA"/>
</dbReference>
<dbReference type="GeneID" id="5045263"/>
<protein>
    <recommendedName>
        <fullName evidence="3">HTH psq-type domain-containing protein</fullName>
    </recommendedName>
</protein>
<dbReference type="OMA" id="NIRTPKM"/>
<evidence type="ECO:0008006" key="3">
    <source>
        <dbReference type="Google" id="ProtNLM"/>
    </source>
</evidence>
<organism evidence="1 2">
    <name type="scientific">Paramecium tetraurelia</name>
    <dbReference type="NCBI Taxonomy" id="5888"/>
    <lineage>
        <taxon>Eukaryota</taxon>
        <taxon>Sar</taxon>
        <taxon>Alveolata</taxon>
        <taxon>Ciliophora</taxon>
        <taxon>Intramacronucleata</taxon>
        <taxon>Oligohymenophorea</taxon>
        <taxon>Peniculida</taxon>
        <taxon>Parameciidae</taxon>
        <taxon>Paramecium</taxon>
    </lineage>
</organism>
<accession>A0E9W4</accession>
<reference evidence="1 2" key="1">
    <citation type="journal article" date="2006" name="Nature">
        <title>Global trends of whole-genome duplications revealed by the ciliate Paramecium tetraurelia.</title>
        <authorList>
            <consortium name="Genoscope"/>
            <person name="Aury J.-M."/>
            <person name="Jaillon O."/>
            <person name="Duret L."/>
            <person name="Noel B."/>
            <person name="Jubin C."/>
            <person name="Porcel B.M."/>
            <person name="Segurens B."/>
            <person name="Daubin V."/>
            <person name="Anthouard V."/>
            <person name="Aiach N."/>
            <person name="Arnaiz O."/>
            <person name="Billaut A."/>
            <person name="Beisson J."/>
            <person name="Blanc I."/>
            <person name="Bouhouche K."/>
            <person name="Camara F."/>
            <person name="Duharcourt S."/>
            <person name="Guigo R."/>
            <person name="Gogendeau D."/>
            <person name="Katinka M."/>
            <person name="Keller A.-M."/>
            <person name="Kissmehl R."/>
            <person name="Klotz C."/>
            <person name="Koll F."/>
            <person name="Le Moue A."/>
            <person name="Lepere C."/>
            <person name="Malinsky S."/>
            <person name="Nowacki M."/>
            <person name="Nowak J.K."/>
            <person name="Plattner H."/>
            <person name="Poulain J."/>
            <person name="Ruiz F."/>
            <person name="Serrano V."/>
            <person name="Zagulski M."/>
            <person name="Dessen P."/>
            <person name="Betermier M."/>
            <person name="Weissenbach J."/>
            <person name="Scarpelli C."/>
            <person name="Schachter V."/>
            <person name="Sperling L."/>
            <person name="Meyer E."/>
            <person name="Cohen J."/>
            <person name="Wincker P."/>
        </authorList>
    </citation>
    <scope>NUCLEOTIDE SEQUENCE [LARGE SCALE GENOMIC DNA]</scope>
    <source>
        <strain evidence="1 2">Stock d4-2</strain>
    </source>
</reference>
<name>A0E9W4_PARTE</name>
<dbReference type="InParanoid" id="A0E9W4"/>
<proteinExistence type="predicted"/>
<dbReference type="HOGENOM" id="CLU_922755_0_0_1"/>
<dbReference type="AlphaFoldDB" id="A0E9W4"/>
<dbReference type="RefSeq" id="XP_001459478.1">
    <property type="nucleotide sequence ID" value="XM_001459441.1"/>
</dbReference>
<gene>
    <name evidence="1" type="ORF">GSPATT00024812001</name>
</gene>
<dbReference type="eggNOG" id="ENOG502T2AF">
    <property type="taxonomic scope" value="Eukaryota"/>
</dbReference>
<sequence>MKMLDDIKQQVEKEMKKFDPRLAGKKYLKITQSIKDSFLKTVVCDKQSIKAAANSIGINYSSAKAIWAEFRSKSKIKKNKKTNEQQKTESSEVMKRCQYKILNGCNKIKKLFLEIKSSVAERLSSTYLISLDGGPRVNQYFQSNKRREDSALKAVRLETNIRTPKMRMQNSADDQFNIHNLQNVPLQLRYSPSLRMKNHRNSLKPNENPKYPETYTKTTRKAMLDSFYHQLGTDEDITPIKNAKQRRLQPIILTPQSQTTNFVKQNILVEDENIEEVHFHFVNMQHQYKSWIQKLEKKNYSK</sequence>